<feature type="compositionally biased region" description="Basic residues" evidence="1">
    <location>
        <begin position="478"/>
        <end position="489"/>
    </location>
</feature>
<proteinExistence type="predicted"/>
<comment type="caution">
    <text evidence="3">The sequence shown here is derived from an EMBL/GenBank/DDBJ whole genome shotgun (WGS) entry which is preliminary data.</text>
</comment>
<accession>A0A8H7RBF4</accession>
<gene>
    <name evidence="3" type="ORF">INT45_004629</name>
</gene>
<dbReference type="Gene3D" id="3.90.70.80">
    <property type="match status" value="1"/>
</dbReference>
<dbReference type="Proteomes" id="UP000646827">
    <property type="component" value="Unassembled WGS sequence"/>
</dbReference>
<feature type="non-terminal residue" evidence="3">
    <location>
        <position position="1"/>
    </location>
</feature>
<feature type="region of interest" description="Disordered" evidence="1">
    <location>
        <begin position="476"/>
        <end position="561"/>
    </location>
</feature>
<protein>
    <recommendedName>
        <fullName evidence="2">MULE transposase domain-containing protein</fullName>
    </recommendedName>
</protein>
<dbReference type="AlphaFoldDB" id="A0A8H7RBF4"/>
<dbReference type="PANTHER" id="PTHR47718:SF3">
    <property type="entry name" value="PROTEIN FAR1-RELATED SEQUENCE 5-LIKE"/>
    <property type="match status" value="1"/>
</dbReference>
<feature type="compositionally biased region" description="Basic and acidic residues" evidence="1">
    <location>
        <begin position="500"/>
        <end position="528"/>
    </location>
</feature>
<dbReference type="OrthoDB" id="2277862at2759"/>
<reference evidence="3 4" key="1">
    <citation type="submission" date="2020-12" db="EMBL/GenBank/DDBJ databases">
        <title>Metabolic potential, ecology and presence of endohyphal bacteria is reflected in genomic diversity of Mucoromycotina.</title>
        <authorList>
            <person name="Muszewska A."/>
            <person name="Okrasinska A."/>
            <person name="Steczkiewicz K."/>
            <person name="Drgas O."/>
            <person name="Orlowska M."/>
            <person name="Perlinska-Lenart U."/>
            <person name="Aleksandrzak-Piekarczyk T."/>
            <person name="Szatraj K."/>
            <person name="Zielenkiewicz U."/>
            <person name="Pilsyk S."/>
            <person name="Malc E."/>
            <person name="Mieczkowski P."/>
            <person name="Kruszewska J.S."/>
            <person name="Biernat P."/>
            <person name="Pawlowska J."/>
        </authorList>
    </citation>
    <scope>NUCLEOTIDE SEQUENCE [LARGE SCALE GENOMIC DNA]</scope>
    <source>
        <strain evidence="3 4">CBS 142.35</strain>
    </source>
</reference>
<organism evidence="3 4">
    <name type="scientific">Circinella minor</name>
    <dbReference type="NCBI Taxonomy" id="1195481"/>
    <lineage>
        <taxon>Eukaryota</taxon>
        <taxon>Fungi</taxon>
        <taxon>Fungi incertae sedis</taxon>
        <taxon>Mucoromycota</taxon>
        <taxon>Mucoromycotina</taxon>
        <taxon>Mucoromycetes</taxon>
        <taxon>Mucorales</taxon>
        <taxon>Lichtheimiaceae</taxon>
        <taxon>Circinella</taxon>
    </lineage>
</organism>
<evidence type="ECO:0000259" key="2">
    <source>
        <dbReference type="Pfam" id="PF10551"/>
    </source>
</evidence>
<feature type="domain" description="MULE transposase" evidence="2">
    <location>
        <begin position="131"/>
        <end position="237"/>
    </location>
</feature>
<evidence type="ECO:0000256" key="1">
    <source>
        <dbReference type="SAM" id="MobiDB-lite"/>
    </source>
</evidence>
<name>A0A8H7RBF4_9FUNG</name>
<dbReference type="PANTHER" id="PTHR47718">
    <property type="entry name" value="OS01G0519700 PROTEIN"/>
    <property type="match status" value="1"/>
</dbReference>
<dbReference type="CDD" id="cd22744">
    <property type="entry name" value="OTU"/>
    <property type="match status" value="1"/>
</dbReference>
<sequence length="659" mass="75626">MSSTPIIYREHRVIFGQERRKLTNQLKAGIKPRQIINVQSMDKPPVVAPPISVVESISAAVTSSYTCPPATPLLAPTHVPMLSAMPQQQIQSSNLILPKDLYNLQQKIRADDNKPTHPASIERARSFPDLVVIDTTYKVNHNGMPLVNIIGIDNLTADHYRECSLRSYYIGSAVVANEKTLSYVWVLQQLRDVVWTNESESKPRLFLTDDDGALTAALQLKFPDVPHVLCNWHIRNNFCKKVLQHVSKNGEKEEEQYKAIISAVDDMLWKRRTEEFDDAVKEYKAKALEACPDNEEGAADIIGYLNNTMLPYKQRWAGPWVESHKNFAARSTQRIEGFHSTLKTILESAGRMLHTFKSLHNCLHGFAQRAKVQQEYENLFSWVIKDNATPGDNRLHKQVGHLHVPVLKKPSIETIEEQVFEADDLEILNQYQEMKSNIVSAYMHCESNQQWKELIDSINSSLAKFSPPSIDKLLLPKSVKHKGRPKKSLGSRLPTGLEYAEDKAKEEQKKKKENDKQEQENEKKDDQKKKKKPLSPRSQPSDLYPNKRPKQKQLNLHPDIPPENTLERIEIVDDGWCGFPSLAYIIYKDQEKYIQVKEKMYEYVLQNADLCCTYICLGYDTIYNDLLKRMAYGVEPKLPEGTFCRRQYWLDAAQDLQVA</sequence>
<evidence type="ECO:0000313" key="4">
    <source>
        <dbReference type="Proteomes" id="UP000646827"/>
    </source>
</evidence>
<dbReference type="Pfam" id="PF10551">
    <property type="entry name" value="MULE"/>
    <property type="match status" value="1"/>
</dbReference>
<keyword evidence="4" id="KW-1185">Reference proteome</keyword>
<dbReference type="EMBL" id="JAEPRB010001146">
    <property type="protein sequence ID" value="KAG2207240.1"/>
    <property type="molecule type" value="Genomic_DNA"/>
</dbReference>
<dbReference type="InterPro" id="IPR018289">
    <property type="entry name" value="MULE_transposase_dom"/>
</dbReference>
<evidence type="ECO:0000313" key="3">
    <source>
        <dbReference type="EMBL" id="KAG2207240.1"/>
    </source>
</evidence>